<dbReference type="RefSeq" id="XP_009178043.1">
    <property type="nucleotide sequence ID" value="XM_009179779.1"/>
</dbReference>
<dbReference type="Proteomes" id="UP000054324">
    <property type="component" value="Unassembled WGS sequence"/>
</dbReference>
<keyword evidence="2" id="KW-1185">Reference proteome</keyword>
<evidence type="ECO:0000313" key="2">
    <source>
        <dbReference type="Proteomes" id="UP000054324"/>
    </source>
</evidence>
<dbReference type="CTD" id="20330383"/>
<dbReference type="GeneID" id="20330383"/>
<dbReference type="KEGG" id="ovi:T265_16218"/>
<reference evidence="1 2" key="1">
    <citation type="submission" date="2013-11" db="EMBL/GenBank/DDBJ databases">
        <title>Opisthorchis viverrini - life in the bile duct.</title>
        <authorList>
            <person name="Young N.D."/>
            <person name="Nagarajan N."/>
            <person name="Lin S.J."/>
            <person name="Korhonen P.K."/>
            <person name="Jex A.R."/>
            <person name="Hall R.S."/>
            <person name="Safavi-Hemami H."/>
            <person name="Kaewkong W."/>
            <person name="Bertrand D."/>
            <person name="Gao S."/>
            <person name="Seet Q."/>
            <person name="Wongkham S."/>
            <person name="Teh B.T."/>
            <person name="Wongkham C."/>
            <person name="Intapan P.M."/>
            <person name="Maleewong W."/>
            <person name="Yang X."/>
            <person name="Hu M."/>
            <person name="Wang Z."/>
            <person name="Hofmann A."/>
            <person name="Sternberg P.W."/>
            <person name="Tan P."/>
            <person name="Wang J."/>
            <person name="Gasser R.B."/>
        </authorList>
    </citation>
    <scope>NUCLEOTIDE SEQUENCE [LARGE SCALE GENOMIC DNA]</scope>
</reference>
<sequence>VSNFTSAPKFGTILRQFRCDRLNNVHHNNNREYNVTWYWPGYFKATWIRRRLFGGIKASHFCSVCIRR</sequence>
<name>A0A074Z4K1_OPIVI</name>
<gene>
    <name evidence="1" type="ORF">T265_16218</name>
</gene>
<organism evidence="1 2">
    <name type="scientific">Opisthorchis viverrini</name>
    <name type="common">Southeast Asian liver fluke</name>
    <dbReference type="NCBI Taxonomy" id="6198"/>
    <lineage>
        <taxon>Eukaryota</taxon>
        <taxon>Metazoa</taxon>
        <taxon>Spiralia</taxon>
        <taxon>Lophotrochozoa</taxon>
        <taxon>Platyhelminthes</taxon>
        <taxon>Trematoda</taxon>
        <taxon>Digenea</taxon>
        <taxon>Opisthorchiida</taxon>
        <taxon>Opisthorchiata</taxon>
        <taxon>Opisthorchiidae</taxon>
        <taxon>Opisthorchis</taxon>
    </lineage>
</organism>
<feature type="non-terminal residue" evidence="1">
    <location>
        <position position="1"/>
    </location>
</feature>
<dbReference type="EMBL" id="KL606173">
    <property type="protein sequence ID" value="KER18210.1"/>
    <property type="molecule type" value="Genomic_DNA"/>
</dbReference>
<protein>
    <submittedName>
        <fullName evidence="1">Uncharacterized protein</fullName>
    </submittedName>
</protein>
<accession>A0A074Z4K1</accession>
<dbReference type="AlphaFoldDB" id="A0A074Z4K1"/>
<feature type="non-terminal residue" evidence="1">
    <location>
        <position position="68"/>
    </location>
</feature>
<proteinExistence type="predicted"/>
<evidence type="ECO:0000313" key="1">
    <source>
        <dbReference type="EMBL" id="KER18210.1"/>
    </source>
</evidence>